<evidence type="ECO:0000256" key="2">
    <source>
        <dbReference type="ARBA" id="ARBA00022723"/>
    </source>
</evidence>
<evidence type="ECO:0000256" key="6">
    <source>
        <dbReference type="ARBA" id="ARBA00023180"/>
    </source>
</evidence>
<keyword evidence="3" id="KW-0560">Oxidoreductase</keyword>
<keyword evidence="5" id="KW-1015">Disulfide bond</keyword>
<evidence type="ECO:0000259" key="7">
    <source>
        <dbReference type="Pfam" id="PF00394"/>
    </source>
</evidence>
<keyword evidence="4" id="KW-0186">Copper</keyword>
<dbReference type="FunFam" id="2.60.40.420:FF:000045">
    <property type="entry name" value="Laccase 2"/>
    <property type="match status" value="1"/>
</dbReference>
<dbReference type="InterPro" id="IPR008972">
    <property type="entry name" value="Cupredoxin"/>
</dbReference>
<dbReference type="InterPro" id="IPR011707">
    <property type="entry name" value="Cu-oxidase-like_N"/>
</dbReference>
<dbReference type="AlphaFoldDB" id="X5JA14"/>
<dbReference type="EMBL" id="HG764548">
    <property type="protein sequence ID" value="CDJ79884.1"/>
    <property type="molecule type" value="mRNA"/>
</dbReference>
<dbReference type="SUPFAM" id="SSF49503">
    <property type="entry name" value="Cupredoxins"/>
    <property type="match status" value="3"/>
</dbReference>
<sequence>MTLTTSRLGITNSLFVALLGVNTYTLASVLIPHSTLTLTNQLIAPDGFQRSAIVVNGEHPGPLIQATKGDGFMVNVVNQLTDPTMQRAASVHWHGLSQRGTNWADGATGVNQCPISPNHSFEYTFTGGDSQAGTFWYHSHYFLQYCDGLRGPLVIYDPEDPWKNLYDVDDESTVLTLADWYHTPFPSIPGFPLPESTLINGKGRYPDGPNVDLSIVNVEKGKRYRFRLVSLACETSYLFGIDGHQLQVIETDGQNTVPVVVDKLRIFAGQRYSFVLDANQNIDNYWVRSLPANGMPKLVAGYEGGINSAILRYRGAPISDPQTNDNQNLILLEEAKLVPAQDPFPPGNPTAGGADFNVTLNFVLDVDLASGEPQFKLNDKVYRPPSVPILLKILSGARRPEELLPEGNLFSVPRDKVIEVTVPGGIAAGPHPMHLHGHTFSVVKSAGKNNQPNYLTPVRRDVTATSQEVDDYITIRFTTDNPGPWLLHCHLNKHHESGMVVVFVADVDSVAEENPVPDAWNDLCPIYDALSDAEKEVKIVSSLPMPV</sequence>
<organism evidence="10">
    <name type="scientific">Coprinus comatus</name>
    <name type="common">Shaggy mane</name>
    <dbReference type="NCBI Taxonomy" id="56187"/>
    <lineage>
        <taxon>Eukaryota</taxon>
        <taxon>Fungi</taxon>
        <taxon>Dikarya</taxon>
        <taxon>Basidiomycota</taxon>
        <taxon>Agaricomycotina</taxon>
        <taxon>Agaricomycetes</taxon>
        <taxon>Agaricomycetidae</taxon>
        <taxon>Agaricales</taxon>
        <taxon>Agaricineae</taxon>
        <taxon>Agaricaceae</taxon>
        <taxon>Coprinus</taxon>
    </lineage>
</organism>
<dbReference type="PROSITE" id="PS00079">
    <property type="entry name" value="MULTICOPPER_OXIDASE1"/>
    <property type="match status" value="2"/>
</dbReference>
<dbReference type="InterPro" id="IPR011706">
    <property type="entry name" value="Cu-oxidase_C"/>
</dbReference>
<dbReference type="PROSITE" id="PS00080">
    <property type="entry name" value="MULTICOPPER_OXIDASE2"/>
    <property type="match status" value="1"/>
</dbReference>
<dbReference type="BRENDA" id="1.10.3.2">
    <property type="organism ID" value="13345"/>
</dbReference>
<evidence type="ECO:0000256" key="3">
    <source>
        <dbReference type="ARBA" id="ARBA00023002"/>
    </source>
</evidence>
<dbReference type="Pfam" id="PF07732">
    <property type="entry name" value="Cu-oxidase_3"/>
    <property type="match status" value="1"/>
</dbReference>
<dbReference type="GO" id="GO:0016491">
    <property type="term" value="F:oxidoreductase activity"/>
    <property type="evidence" value="ECO:0007669"/>
    <property type="project" value="UniProtKB-KW"/>
</dbReference>
<dbReference type="Pfam" id="PF00394">
    <property type="entry name" value="Cu-oxidase"/>
    <property type="match status" value="1"/>
</dbReference>
<evidence type="ECO:0000313" key="10">
    <source>
        <dbReference type="EMBL" id="CDJ79884.1"/>
    </source>
</evidence>
<protein>
    <submittedName>
        <fullName evidence="10">Benzenediol:oxygen oxidoreductase</fullName>
    </submittedName>
</protein>
<feature type="domain" description="Plastocyanin-like" evidence="9">
    <location>
        <begin position="40"/>
        <end position="159"/>
    </location>
</feature>
<dbReference type="Gene3D" id="2.60.40.420">
    <property type="entry name" value="Cupredoxins - blue copper proteins"/>
    <property type="match status" value="3"/>
</dbReference>
<feature type="domain" description="Plastocyanin-like" evidence="8">
    <location>
        <begin position="382"/>
        <end position="506"/>
    </location>
</feature>
<name>X5JA14_COPCM</name>
<proteinExistence type="evidence at transcript level"/>
<reference evidence="10" key="1">
    <citation type="journal article" date="2014" name="PLoS ONE">
        <title>Engineering the Expression and Characterization of Two Novel Laccase Isoenzymes from Coprinus comatus in Pichia pastoris by Fusing an Additional Ten Amino Acids Tag at N-Terminus.</title>
        <authorList>
            <person name="Gu C."/>
            <person name="Zheng F."/>
            <person name="Long L."/>
            <person name="Wang J."/>
            <person name="Ding S."/>
        </authorList>
    </citation>
    <scope>NUCLEOTIDE SEQUENCE</scope>
    <source>
        <tissue evidence="10">Whole organism</tissue>
    </source>
</reference>
<dbReference type="InterPro" id="IPR045087">
    <property type="entry name" value="Cu-oxidase_fam"/>
</dbReference>
<dbReference type="PANTHER" id="PTHR11709:SF511">
    <property type="entry name" value="LACCASE"/>
    <property type="match status" value="1"/>
</dbReference>
<gene>
    <name evidence="10" type="primary">laccase</name>
</gene>
<evidence type="ECO:0000259" key="8">
    <source>
        <dbReference type="Pfam" id="PF07731"/>
    </source>
</evidence>
<keyword evidence="6" id="KW-0325">Glycoprotein</keyword>
<keyword evidence="2" id="KW-0479">Metal-binding</keyword>
<evidence type="ECO:0000256" key="1">
    <source>
        <dbReference type="ARBA" id="ARBA00010609"/>
    </source>
</evidence>
<dbReference type="Pfam" id="PF07731">
    <property type="entry name" value="Cu-oxidase_2"/>
    <property type="match status" value="1"/>
</dbReference>
<comment type="similarity">
    <text evidence="1">Belongs to the multicopper oxidase family.</text>
</comment>
<evidence type="ECO:0000256" key="4">
    <source>
        <dbReference type="ARBA" id="ARBA00023008"/>
    </source>
</evidence>
<accession>X5JA14</accession>
<evidence type="ECO:0000256" key="5">
    <source>
        <dbReference type="ARBA" id="ARBA00023157"/>
    </source>
</evidence>
<dbReference type="GO" id="GO:0005507">
    <property type="term" value="F:copper ion binding"/>
    <property type="evidence" value="ECO:0007669"/>
    <property type="project" value="InterPro"/>
</dbReference>
<dbReference type="PANTHER" id="PTHR11709">
    <property type="entry name" value="MULTI-COPPER OXIDASE"/>
    <property type="match status" value="1"/>
</dbReference>
<dbReference type="InterPro" id="IPR002355">
    <property type="entry name" value="Cu_oxidase_Cu_BS"/>
</dbReference>
<dbReference type="SMR" id="X5JA14"/>
<feature type="domain" description="Plastocyanin-like" evidence="7">
    <location>
        <begin position="171"/>
        <end position="316"/>
    </location>
</feature>
<evidence type="ECO:0000259" key="9">
    <source>
        <dbReference type="Pfam" id="PF07732"/>
    </source>
</evidence>
<dbReference type="InterPro" id="IPR033138">
    <property type="entry name" value="Cu_oxidase_CS"/>
</dbReference>
<dbReference type="InterPro" id="IPR001117">
    <property type="entry name" value="Cu-oxidase_2nd"/>
</dbReference>
<dbReference type="CDD" id="cd13903">
    <property type="entry name" value="CuRO_3_Tv-LCC_like"/>
    <property type="match status" value="1"/>
</dbReference>
<dbReference type="CDD" id="cd13856">
    <property type="entry name" value="CuRO_1_Tv-LCC_like"/>
    <property type="match status" value="1"/>
</dbReference>